<feature type="region of interest" description="Disordered" evidence="5">
    <location>
        <begin position="335"/>
        <end position="358"/>
    </location>
</feature>
<evidence type="ECO:0000256" key="1">
    <source>
        <dbReference type="ARBA" id="ARBA00022491"/>
    </source>
</evidence>
<dbReference type="SUPFAM" id="SSF52540">
    <property type="entry name" value="P-loop containing nucleoside triphosphate hydrolases"/>
    <property type="match status" value="1"/>
</dbReference>
<dbReference type="GO" id="GO:0003677">
    <property type="term" value="F:DNA binding"/>
    <property type="evidence" value="ECO:0007669"/>
    <property type="project" value="UniProtKB-KW"/>
</dbReference>
<dbReference type="Pfam" id="PF13411">
    <property type="entry name" value="MerR_1"/>
    <property type="match status" value="1"/>
</dbReference>
<dbReference type="SMART" id="SM00422">
    <property type="entry name" value="HTH_MERR"/>
    <property type="match status" value="1"/>
</dbReference>
<dbReference type="AlphaFoldDB" id="A0A378YCG9"/>
<keyword evidence="3" id="KW-0238">DNA-binding</keyword>
<evidence type="ECO:0000259" key="6">
    <source>
        <dbReference type="PROSITE" id="PS50937"/>
    </source>
</evidence>
<dbReference type="EMBL" id="UGSG01000001">
    <property type="protein sequence ID" value="SUA74804.1"/>
    <property type="molecule type" value="Genomic_DNA"/>
</dbReference>
<dbReference type="InterPro" id="IPR000551">
    <property type="entry name" value="MerR-type_HTH_dom"/>
</dbReference>
<evidence type="ECO:0000313" key="9">
    <source>
        <dbReference type="Proteomes" id="UP000254573"/>
    </source>
</evidence>
<dbReference type="EMBL" id="CABPSO010000002">
    <property type="protein sequence ID" value="VVE62728.1"/>
    <property type="molecule type" value="Genomic_DNA"/>
</dbReference>
<dbReference type="KEGG" id="ppnm:LV28_02545"/>
<dbReference type="GeneID" id="57199000"/>
<dbReference type="InterPro" id="IPR009061">
    <property type="entry name" value="DNA-bd_dom_put_sf"/>
</dbReference>
<dbReference type="SUPFAM" id="SSF46955">
    <property type="entry name" value="Putative DNA-binding domain"/>
    <property type="match status" value="1"/>
</dbReference>
<dbReference type="KEGG" id="ppno:DA70_03770"/>
<dbReference type="Proteomes" id="UP000361468">
    <property type="component" value="Unassembled WGS sequence"/>
</dbReference>
<dbReference type="PANTHER" id="PTHR30204">
    <property type="entry name" value="REDOX-CYCLING DRUG-SENSING TRANSCRIPTIONAL ACTIVATOR SOXR"/>
    <property type="match status" value="1"/>
</dbReference>
<dbReference type="InterPro" id="IPR027417">
    <property type="entry name" value="P-loop_NTPase"/>
</dbReference>
<dbReference type="KEGG" id="prb:X636_23330"/>
<evidence type="ECO:0000256" key="2">
    <source>
        <dbReference type="ARBA" id="ARBA00023015"/>
    </source>
</evidence>
<feature type="domain" description="HTH merR-type" evidence="6">
    <location>
        <begin position="7"/>
        <end position="75"/>
    </location>
</feature>
<keyword evidence="4" id="KW-0804">Transcription</keyword>
<evidence type="ECO:0000256" key="3">
    <source>
        <dbReference type="ARBA" id="ARBA00023125"/>
    </source>
</evidence>
<evidence type="ECO:0000313" key="7">
    <source>
        <dbReference type="EMBL" id="SUA74804.1"/>
    </source>
</evidence>
<feature type="compositionally biased region" description="Basic and acidic residues" evidence="5">
    <location>
        <begin position="345"/>
        <end position="358"/>
    </location>
</feature>
<reference evidence="8 10" key="2">
    <citation type="submission" date="2019-08" db="EMBL/GenBank/DDBJ databases">
        <authorList>
            <person name="Peeters C."/>
        </authorList>
    </citation>
    <scope>NUCLEOTIDE SEQUENCE [LARGE SCALE GENOMIC DNA]</scope>
    <source>
        <strain evidence="8 10">LMG 31119</strain>
    </source>
</reference>
<keyword evidence="10" id="KW-1185">Reference proteome</keyword>
<organism evidence="7 9">
    <name type="scientific">Pandoraea pnomenusa</name>
    <dbReference type="NCBI Taxonomy" id="93220"/>
    <lineage>
        <taxon>Bacteria</taxon>
        <taxon>Pseudomonadati</taxon>
        <taxon>Pseudomonadota</taxon>
        <taxon>Betaproteobacteria</taxon>
        <taxon>Burkholderiales</taxon>
        <taxon>Burkholderiaceae</taxon>
        <taxon>Pandoraea</taxon>
    </lineage>
</organism>
<dbReference type="PROSITE" id="PS50937">
    <property type="entry name" value="HTH_MERR_2"/>
    <property type="match status" value="1"/>
</dbReference>
<dbReference type="OrthoDB" id="9802039at2"/>
<keyword evidence="2" id="KW-0805">Transcription regulation</keyword>
<evidence type="ECO:0000256" key="5">
    <source>
        <dbReference type="SAM" id="MobiDB-lite"/>
    </source>
</evidence>
<gene>
    <name evidence="7" type="ORF">NCTC13160_00506</name>
    <name evidence="8" type="ORF">PPN31119_00963</name>
</gene>
<dbReference type="CDD" id="cd00592">
    <property type="entry name" value="HTH_MerR-like"/>
    <property type="match status" value="1"/>
</dbReference>
<dbReference type="Proteomes" id="UP000254573">
    <property type="component" value="Unassembled WGS sequence"/>
</dbReference>
<evidence type="ECO:0000256" key="4">
    <source>
        <dbReference type="ARBA" id="ARBA00023163"/>
    </source>
</evidence>
<reference evidence="7 9" key="1">
    <citation type="submission" date="2018-06" db="EMBL/GenBank/DDBJ databases">
        <authorList>
            <consortium name="Pathogen Informatics"/>
            <person name="Doyle S."/>
        </authorList>
    </citation>
    <scope>NUCLEOTIDE SEQUENCE [LARGE SCALE GENOMIC DNA]</scope>
    <source>
        <strain evidence="7 9">NCTC13160</strain>
    </source>
</reference>
<evidence type="ECO:0000313" key="10">
    <source>
        <dbReference type="Proteomes" id="UP000361468"/>
    </source>
</evidence>
<sequence length="358" mass="38550">MKTPSRPLTASEAARRLGVSTKALRLYEQHRLVTPGRTPAGYRIYGVDAMARASEVVALRALGLSLADAARVLGGDPQTLACALSAHENALDRDIRERLQRLERVRTLRAGLAVGKMPAAGELGHLIERAAPSVAFALPWPWGGEWFEMQDIRALNYLIGSLGSGKTRLAIHLAQALPNGIFLGLDRLSECRATLLGALSQDTAWQDRVDRAMAWLRDEGAHASDALTVLLASLTAERNGALVIDMIEQNLTQATQEALIRYLRQQARATRAHPLFIMTRSSAILDLTAVGPHEAILLCPANHSVPVRVAPYPGAPGFEAVATCLASPDVRERVAVAPPSSLTPRRGDSSEPLRADTA</sequence>
<evidence type="ECO:0000313" key="8">
    <source>
        <dbReference type="EMBL" id="VVE62728.1"/>
    </source>
</evidence>
<keyword evidence="1" id="KW-0678">Repressor</keyword>
<proteinExistence type="predicted"/>
<accession>A0A378YCG9</accession>
<dbReference type="PANTHER" id="PTHR30204:SF69">
    <property type="entry name" value="MERR-FAMILY TRANSCRIPTIONAL REGULATOR"/>
    <property type="match status" value="1"/>
</dbReference>
<protein>
    <submittedName>
        <fullName evidence="8">MerR family transcriptional regulator</fullName>
    </submittedName>
    <submittedName>
        <fullName evidence="7">Zinc-responsive transcriptional regulator</fullName>
    </submittedName>
</protein>
<dbReference type="STRING" id="93220.A6P55_23590"/>
<dbReference type="InterPro" id="IPR047057">
    <property type="entry name" value="MerR_fam"/>
</dbReference>
<dbReference type="RefSeq" id="WP_023874386.1">
    <property type="nucleotide sequence ID" value="NC_023018.2"/>
</dbReference>
<name>A0A378YCG9_9BURK</name>
<dbReference type="GO" id="GO:0003700">
    <property type="term" value="F:DNA-binding transcription factor activity"/>
    <property type="evidence" value="ECO:0007669"/>
    <property type="project" value="InterPro"/>
</dbReference>
<dbReference type="Gene3D" id="1.10.1660.10">
    <property type="match status" value="1"/>
</dbReference>